<evidence type="ECO:0000313" key="1">
    <source>
        <dbReference type="EMBL" id="MBA0634619.1"/>
    </source>
</evidence>
<proteinExistence type="predicted"/>
<keyword evidence="2" id="KW-1185">Reference proteome</keyword>
<evidence type="ECO:0000313" key="2">
    <source>
        <dbReference type="Proteomes" id="UP000593561"/>
    </source>
</evidence>
<name>A0A7J8T8E0_GOSDV</name>
<protein>
    <submittedName>
        <fullName evidence="1">Uncharacterized protein</fullName>
    </submittedName>
</protein>
<sequence>MLWLMKVPQFQGLQRYQPVKLQLCQLLASQLTSHSPSLRWCRSICRSTPKARKCTHYSHLWGS</sequence>
<dbReference type="Proteomes" id="UP000593561">
    <property type="component" value="Unassembled WGS sequence"/>
</dbReference>
<accession>A0A7J8T8E0</accession>
<comment type="caution">
    <text evidence="1">The sequence shown here is derived from an EMBL/GenBank/DDBJ whole genome shotgun (WGS) entry which is preliminary data.</text>
</comment>
<gene>
    <name evidence="1" type="ORF">Godav_029854</name>
</gene>
<reference evidence="1 2" key="1">
    <citation type="journal article" date="2019" name="Genome Biol. Evol.">
        <title>Insights into the evolution of the New World diploid cottons (Gossypium, subgenus Houzingenia) based on genome sequencing.</title>
        <authorList>
            <person name="Grover C.E."/>
            <person name="Arick M.A. 2nd"/>
            <person name="Thrash A."/>
            <person name="Conover J.L."/>
            <person name="Sanders W.S."/>
            <person name="Peterson D.G."/>
            <person name="Frelichowski J.E."/>
            <person name="Scheffler J.A."/>
            <person name="Scheffler B.E."/>
            <person name="Wendel J.F."/>
        </authorList>
    </citation>
    <scope>NUCLEOTIDE SEQUENCE [LARGE SCALE GENOMIC DNA]</scope>
    <source>
        <strain evidence="1">27</strain>
        <tissue evidence="1">Leaf</tissue>
    </source>
</reference>
<dbReference type="EMBL" id="JABFAC010238785">
    <property type="protein sequence ID" value="MBA0634619.1"/>
    <property type="molecule type" value="Genomic_DNA"/>
</dbReference>
<organism evidence="1 2">
    <name type="scientific">Gossypium davidsonii</name>
    <name type="common">Davidson's cotton</name>
    <name type="synonym">Gossypium klotzschianum subsp. davidsonii</name>
    <dbReference type="NCBI Taxonomy" id="34287"/>
    <lineage>
        <taxon>Eukaryota</taxon>
        <taxon>Viridiplantae</taxon>
        <taxon>Streptophyta</taxon>
        <taxon>Embryophyta</taxon>
        <taxon>Tracheophyta</taxon>
        <taxon>Spermatophyta</taxon>
        <taxon>Magnoliopsida</taxon>
        <taxon>eudicotyledons</taxon>
        <taxon>Gunneridae</taxon>
        <taxon>Pentapetalae</taxon>
        <taxon>rosids</taxon>
        <taxon>malvids</taxon>
        <taxon>Malvales</taxon>
        <taxon>Malvaceae</taxon>
        <taxon>Malvoideae</taxon>
        <taxon>Gossypium</taxon>
    </lineage>
</organism>
<dbReference type="AlphaFoldDB" id="A0A7J8T8E0"/>